<keyword evidence="1" id="KW-0175">Coiled coil</keyword>
<dbReference type="OrthoDB" id="3592945at2759"/>
<organism evidence="3 4">
    <name type="scientific">Erysiphe pulchra</name>
    <dbReference type="NCBI Taxonomy" id="225359"/>
    <lineage>
        <taxon>Eukaryota</taxon>
        <taxon>Fungi</taxon>
        <taxon>Dikarya</taxon>
        <taxon>Ascomycota</taxon>
        <taxon>Pezizomycotina</taxon>
        <taxon>Leotiomycetes</taxon>
        <taxon>Erysiphales</taxon>
        <taxon>Erysiphaceae</taxon>
        <taxon>Erysiphe</taxon>
    </lineage>
</organism>
<sequence>LGPLLSLPTREGNYASILCTSTGRQETDRGLTLSPKISLKDSCHSRSDPRLSKKELDALLGLVQCGFHNGENQKSQPIEPHAKRRKLNQKSDKDNLSDEESMNTQYELVSQKTPVTIVPSINFDVIEIHSDKNDKENGSEDSRECNSNDTFQNQPDLLAKTHATDPQVLVLSESTSPHLESNKSVDEASLSQNENQSLYQKLISSFPISCLLEMAGTGRDSILALIMELATYGNYRDSSPNYQIPNTYRRVFDELCAQWSQGTAKNEFRKAFLAYIKEKLEVQLSTEEVGKNVGHKISGLFGESTSEKKSLEAVSQCIDEVGLIQESSKNLLRHIFGHARGILNHLKDLNNKLQTENVKLRTDLSKISEKLREVETQNQIKEANPTSYDCINPVLDSSQDQIFKDLDCADLFGDTEVMDLNLSKETNEDLWICCERNFIAEGQSLPEIHEDDKMGETWRIHDACMKCMRTNNEKRFYIIREQIVSVGWEKFREIANVYSETGKVVIPNILPNRSAQENFSPAINTIDELVPSLSDAIPLSESTFWDIDPAQAAAWSTQISDSDLGLEPHNIERLTLELDRENPYNVDCNLSMESNGNLDKMQVTN</sequence>
<accession>A0A2S4PN20</accession>
<evidence type="ECO:0000313" key="4">
    <source>
        <dbReference type="Proteomes" id="UP000237438"/>
    </source>
</evidence>
<proteinExistence type="predicted"/>
<feature type="compositionally biased region" description="Basic and acidic residues" evidence="2">
    <location>
        <begin position="130"/>
        <end position="146"/>
    </location>
</feature>
<gene>
    <name evidence="3" type="ORF">EPUL_002969</name>
</gene>
<feature type="non-terminal residue" evidence="3">
    <location>
        <position position="1"/>
    </location>
</feature>
<dbReference type="EMBL" id="PEDP01001590">
    <property type="protein sequence ID" value="POS83433.1"/>
    <property type="molecule type" value="Genomic_DNA"/>
</dbReference>
<dbReference type="Proteomes" id="UP000237438">
    <property type="component" value="Unassembled WGS sequence"/>
</dbReference>
<feature type="region of interest" description="Disordered" evidence="2">
    <location>
        <begin position="69"/>
        <end position="107"/>
    </location>
</feature>
<protein>
    <submittedName>
        <fullName evidence="3">Uncharacterized protein</fullName>
    </submittedName>
</protein>
<feature type="region of interest" description="Disordered" evidence="2">
    <location>
        <begin position="130"/>
        <end position="153"/>
    </location>
</feature>
<evidence type="ECO:0000313" key="3">
    <source>
        <dbReference type="EMBL" id="POS83433.1"/>
    </source>
</evidence>
<keyword evidence="4" id="KW-1185">Reference proteome</keyword>
<evidence type="ECO:0000256" key="1">
    <source>
        <dbReference type="SAM" id="Coils"/>
    </source>
</evidence>
<feature type="non-terminal residue" evidence="3">
    <location>
        <position position="605"/>
    </location>
</feature>
<name>A0A2S4PN20_9PEZI</name>
<dbReference type="AlphaFoldDB" id="A0A2S4PN20"/>
<feature type="coiled-coil region" evidence="1">
    <location>
        <begin position="343"/>
        <end position="384"/>
    </location>
</feature>
<comment type="caution">
    <text evidence="3">The sequence shown here is derived from an EMBL/GenBank/DDBJ whole genome shotgun (WGS) entry which is preliminary data.</text>
</comment>
<reference evidence="3 4" key="1">
    <citation type="submission" date="2017-10" db="EMBL/GenBank/DDBJ databases">
        <title>Development of genomic resources for the powdery mildew, Erysiphe pulchra.</title>
        <authorList>
            <person name="Wadl P.A."/>
            <person name="Mack B.M."/>
            <person name="Moore G."/>
            <person name="Beltz S.B."/>
        </authorList>
    </citation>
    <scope>NUCLEOTIDE SEQUENCE [LARGE SCALE GENOMIC DNA]</scope>
    <source>
        <strain evidence="3">Cflorida</strain>
    </source>
</reference>
<evidence type="ECO:0000256" key="2">
    <source>
        <dbReference type="SAM" id="MobiDB-lite"/>
    </source>
</evidence>